<protein>
    <submittedName>
        <fullName evidence="1">Uncharacterized protein</fullName>
    </submittedName>
</protein>
<sequence length="85" mass="8887">CCGERRKTNVFGVWDGGAGGGWISLKAAGDLVSPGAAAAAGEEQAMREMAGTVRKWDRKSGSLRLEEATRGGKRCAVCVCVESQK</sequence>
<reference evidence="2" key="1">
    <citation type="submission" date="2016-06" db="EMBL/GenBank/DDBJ databases">
        <title>Parallel loss of symbiosis genes in relatives of nitrogen-fixing non-legume Parasponia.</title>
        <authorList>
            <person name="Van Velzen R."/>
            <person name="Holmer R."/>
            <person name="Bu F."/>
            <person name="Rutten L."/>
            <person name="Van Zeijl A."/>
            <person name="Liu W."/>
            <person name="Santuari L."/>
            <person name="Cao Q."/>
            <person name="Sharma T."/>
            <person name="Shen D."/>
            <person name="Roswanjaya Y."/>
            <person name="Wardhani T."/>
            <person name="Kalhor M.S."/>
            <person name="Jansen J."/>
            <person name="Van den Hoogen J."/>
            <person name="Gungor B."/>
            <person name="Hartog M."/>
            <person name="Hontelez J."/>
            <person name="Verver J."/>
            <person name="Yang W.-C."/>
            <person name="Schijlen E."/>
            <person name="Repin R."/>
            <person name="Schilthuizen M."/>
            <person name="Schranz E."/>
            <person name="Heidstra R."/>
            <person name="Miyata K."/>
            <person name="Fedorova E."/>
            <person name="Kohlen W."/>
            <person name="Bisseling T."/>
            <person name="Smit S."/>
            <person name="Geurts R."/>
        </authorList>
    </citation>
    <scope>NUCLEOTIDE SEQUENCE [LARGE SCALE GENOMIC DNA]</scope>
    <source>
        <strain evidence="2">cv. WU1-14</strain>
    </source>
</reference>
<accession>A0A2P5BTD9</accession>
<feature type="non-terminal residue" evidence="1">
    <location>
        <position position="85"/>
    </location>
</feature>
<keyword evidence="2" id="KW-1185">Reference proteome</keyword>
<feature type="non-terminal residue" evidence="1">
    <location>
        <position position="1"/>
    </location>
</feature>
<dbReference type="Proteomes" id="UP000237105">
    <property type="component" value="Unassembled WGS sequence"/>
</dbReference>
<evidence type="ECO:0000313" key="2">
    <source>
        <dbReference type="Proteomes" id="UP000237105"/>
    </source>
</evidence>
<evidence type="ECO:0000313" key="1">
    <source>
        <dbReference type="EMBL" id="PON52079.1"/>
    </source>
</evidence>
<organism evidence="1 2">
    <name type="scientific">Parasponia andersonii</name>
    <name type="common">Sponia andersonii</name>
    <dbReference type="NCBI Taxonomy" id="3476"/>
    <lineage>
        <taxon>Eukaryota</taxon>
        <taxon>Viridiplantae</taxon>
        <taxon>Streptophyta</taxon>
        <taxon>Embryophyta</taxon>
        <taxon>Tracheophyta</taxon>
        <taxon>Spermatophyta</taxon>
        <taxon>Magnoliopsida</taxon>
        <taxon>eudicotyledons</taxon>
        <taxon>Gunneridae</taxon>
        <taxon>Pentapetalae</taxon>
        <taxon>rosids</taxon>
        <taxon>fabids</taxon>
        <taxon>Rosales</taxon>
        <taxon>Cannabaceae</taxon>
        <taxon>Parasponia</taxon>
    </lineage>
</organism>
<name>A0A2P5BTD9_PARAD</name>
<dbReference type="EMBL" id="JXTB01000225">
    <property type="protein sequence ID" value="PON52079.1"/>
    <property type="molecule type" value="Genomic_DNA"/>
</dbReference>
<proteinExistence type="predicted"/>
<comment type="caution">
    <text evidence="1">The sequence shown here is derived from an EMBL/GenBank/DDBJ whole genome shotgun (WGS) entry which is preliminary data.</text>
</comment>
<gene>
    <name evidence="1" type="ORF">PanWU01x14_211940</name>
</gene>
<dbReference type="AlphaFoldDB" id="A0A2P5BTD9"/>